<dbReference type="Proteomes" id="UP000247118">
    <property type="component" value="Chromosome"/>
</dbReference>
<feature type="compositionally biased region" description="Basic and acidic residues" evidence="1">
    <location>
        <begin position="82"/>
        <end position="91"/>
    </location>
</feature>
<evidence type="ECO:0000256" key="1">
    <source>
        <dbReference type="SAM" id="MobiDB-lite"/>
    </source>
</evidence>
<dbReference type="GeneID" id="32688224"/>
<organism evidence="3 4">
    <name type="scientific">Gordonia terrae</name>
    <dbReference type="NCBI Taxonomy" id="2055"/>
    <lineage>
        <taxon>Bacteria</taxon>
        <taxon>Bacillati</taxon>
        <taxon>Actinomycetota</taxon>
        <taxon>Actinomycetes</taxon>
        <taxon>Mycobacteriales</taxon>
        <taxon>Gordoniaceae</taxon>
        <taxon>Gordonia</taxon>
    </lineage>
</organism>
<evidence type="ECO:0000256" key="2">
    <source>
        <dbReference type="SAM" id="Phobius"/>
    </source>
</evidence>
<sequence>MTVIIGVVILVAAVIATVVGFLANNGSAHALPSDSFAVFGYHVTGTTGTLLLHGVVLGAVGMLGLALILAGARRSSRRGRAARRDLKRSEQRVAAYDSDESERTHHQSAVPAASSGAPHRAGSARNWRHPLASR</sequence>
<reference evidence="3 4" key="1">
    <citation type="submission" date="2018-05" db="EMBL/GenBank/DDBJ databases">
        <title>Complete genome sequence of Gordonia terrae NRRL B-16283.</title>
        <authorList>
            <person name="Garlena R.A."/>
            <person name="Russell D.A."/>
            <person name="Hatfull G.F."/>
        </authorList>
    </citation>
    <scope>NUCLEOTIDE SEQUENCE [LARGE SCALE GENOMIC DNA]</scope>
    <source>
        <strain evidence="3 4">NRRL B-16283</strain>
    </source>
</reference>
<accession>A0AAD0NZF3</accession>
<gene>
    <name evidence="3" type="ORF">DLJ61_10640</name>
</gene>
<keyword evidence="2" id="KW-1133">Transmembrane helix</keyword>
<name>A0AAD0NZF3_9ACTN</name>
<evidence type="ECO:0000313" key="4">
    <source>
        <dbReference type="Proteomes" id="UP000247118"/>
    </source>
</evidence>
<feature type="region of interest" description="Disordered" evidence="1">
    <location>
        <begin position="75"/>
        <end position="134"/>
    </location>
</feature>
<dbReference type="KEGG" id="gta:BCM27_10550"/>
<dbReference type="EMBL" id="CP029604">
    <property type="protein sequence ID" value="AWO83904.1"/>
    <property type="molecule type" value="Genomic_DNA"/>
</dbReference>
<protein>
    <submittedName>
        <fullName evidence="3">Uncharacterized protein</fullName>
    </submittedName>
</protein>
<proteinExistence type="predicted"/>
<feature type="transmembrane region" description="Helical" evidence="2">
    <location>
        <begin position="50"/>
        <end position="70"/>
    </location>
</feature>
<evidence type="ECO:0000313" key="3">
    <source>
        <dbReference type="EMBL" id="AWO83904.1"/>
    </source>
</evidence>
<keyword evidence="2" id="KW-0812">Transmembrane</keyword>
<keyword evidence="2" id="KW-0472">Membrane</keyword>
<dbReference type="AlphaFoldDB" id="A0AAD0NZF3"/>
<dbReference type="RefSeq" id="WP_004019601.1">
    <property type="nucleotide sequence ID" value="NZ_CABEIC010000002.1"/>
</dbReference>